<dbReference type="EMBL" id="FMUH01000002">
    <property type="protein sequence ID" value="SCX43149.1"/>
    <property type="molecule type" value="Genomic_DNA"/>
</dbReference>
<organism evidence="3 4">
    <name type="scientific">Klenkia marina</name>
    <dbReference type="NCBI Taxonomy" id="1960309"/>
    <lineage>
        <taxon>Bacteria</taxon>
        <taxon>Bacillati</taxon>
        <taxon>Actinomycetota</taxon>
        <taxon>Actinomycetes</taxon>
        <taxon>Geodermatophilales</taxon>
        <taxon>Geodermatophilaceae</taxon>
        <taxon>Klenkia</taxon>
    </lineage>
</organism>
<evidence type="ECO:0000256" key="1">
    <source>
        <dbReference type="SAM" id="MobiDB-lite"/>
    </source>
</evidence>
<feature type="compositionally biased region" description="Low complexity" evidence="1">
    <location>
        <begin position="1"/>
        <end position="15"/>
    </location>
</feature>
<evidence type="ECO:0000256" key="2">
    <source>
        <dbReference type="SAM" id="Phobius"/>
    </source>
</evidence>
<dbReference type="STRING" id="1960309.SAMN03159343_1180"/>
<gene>
    <name evidence="3" type="ORF">SAMN03159343_1180</name>
</gene>
<dbReference type="AlphaFoldDB" id="A0A1G4XPI9"/>
<name>A0A1G4XPI9_9ACTN</name>
<keyword evidence="2" id="KW-0812">Transmembrane</keyword>
<protein>
    <submittedName>
        <fullName evidence="3">Uncharacterized protein</fullName>
    </submittedName>
</protein>
<feature type="transmembrane region" description="Helical" evidence="2">
    <location>
        <begin position="113"/>
        <end position="133"/>
    </location>
</feature>
<feature type="transmembrane region" description="Helical" evidence="2">
    <location>
        <begin position="45"/>
        <end position="64"/>
    </location>
</feature>
<keyword evidence="2" id="KW-1133">Transmembrane helix</keyword>
<feature type="region of interest" description="Disordered" evidence="1">
    <location>
        <begin position="1"/>
        <end position="42"/>
    </location>
</feature>
<dbReference type="Proteomes" id="UP000198981">
    <property type="component" value="Unassembled WGS sequence"/>
</dbReference>
<evidence type="ECO:0000313" key="3">
    <source>
        <dbReference type="EMBL" id="SCX43149.1"/>
    </source>
</evidence>
<feature type="compositionally biased region" description="Low complexity" evidence="1">
    <location>
        <begin position="22"/>
        <end position="33"/>
    </location>
</feature>
<reference evidence="4" key="1">
    <citation type="submission" date="2016-10" db="EMBL/GenBank/DDBJ databases">
        <authorList>
            <person name="Varghese N."/>
            <person name="Submissions S."/>
        </authorList>
    </citation>
    <scope>NUCLEOTIDE SEQUENCE [LARGE SCALE GENOMIC DNA]</scope>
    <source>
        <strain evidence="4">DSM 45722</strain>
    </source>
</reference>
<proteinExistence type="predicted"/>
<dbReference type="RefSeq" id="WP_092801025.1">
    <property type="nucleotide sequence ID" value="NZ_FMUH01000002.1"/>
</dbReference>
<keyword evidence="2" id="KW-0472">Membrane</keyword>
<accession>A0A1G4XPI9</accession>
<keyword evidence="4" id="KW-1185">Reference proteome</keyword>
<feature type="transmembrane region" description="Helical" evidence="2">
    <location>
        <begin position="145"/>
        <end position="170"/>
    </location>
</feature>
<evidence type="ECO:0000313" key="4">
    <source>
        <dbReference type="Proteomes" id="UP000198981"/>
    </source>
</evidence>
<feature type="transmembrane region" description="Helical" evidence="2">
    <location>
        <begin position="84"/>
        <end position="106"/>
    </location>
</feature>
<sequence length="176" mass="18039">MNQPQQPWGQQPWGQQPGGQPWGQQPPASWGTPTGPPPTPGSTPLLVLGLVTAVLAFAGTVLPLNDYDGVGTYGLLLQNFGESSRFQATGLVPLAAAVLLAVGAVLQRARRAGLGLLLVGAGMVGLVGVQLLLQFGQSLVDDRDASLAVGGVLFLLAGCTAVATVVLGLVQVSRRR</sequence>